<dbReference type="Proteomes" id="UP001254848">
    <property type="component" value="Unassembled WGS sequence"/>
</dbReference>
<dbReference type="EMBL" id="JAUOZS010000001">
    <property type="protein sequence ID" value="MDT8903699.1"/>
    <property type="molecule type" value="Genomic_DNA"/>
</dbReference>
<sequence>MLIALEHLGATRRGVTSPQLFRADDGRVYVVKLQNNRLGPKVLANELIAARLGEVMGLCFPPGGMIKLEEGLLKRSRRLAAAGVAPGRHFACRYLSGTEYLCRHNVARAINRSEVAGVMLLDHLAHNLDRTLNRRNLLLRREAHGWRIYAIDNSHFFRRALWTEETLQRLAPLVRVNRHGVYGTLLRYYLRPEDFAPYLATVQGWSDAFLADLVAGVPAEWLPHDGERQAVAAFLAVRRDMAADIVTCLSALIPDNHRAANGDKVE</sequence>
<proteinExistence type="predicted"/>
<dbReference type="RefSeq" id="WP_413782147.1">
    <property type="nucleotide sequence ID" value="NZ_JAUOZS010000001.1"/>
</dbReference>
<evidence type="ECO:0000259" key="1">
    <source>
        <dbReference type="Pfam" id="PF20613"/>
    </source>
</evidence>
<name>A0ABU3P3T8_9FIRM</name>
<gene>
    <name evidence="2" type="ORF">Q4T40_20925</name>
</gene>
<comment type="caution">
    <text evidence="2">The sequence shown here is derived from an EMBL/GenBank/DDBJ whole genome shotgun (WGS) entry which is preliminary data.</text>
</comment>
<evidence type="ECO:0000313" key="3">
    <source>
        <dbReference type="Proteomes" id="UP001254848"/>
    </source>
</evidence>
<reference evidence="2 3" key="1">
    <citation type="submission" date="2023-07" db="EMBL/GenBank/DDBJ databases">
        <title>The novel representative of Negativicutes class, Anaeroselena agilis gen. nov. sp. nov.</title>
        <authorList>
            <person name="Prokofeva M.I."/>
            <person name="Elcheninov A.G."/>
            <person name="Klyukina A."/>
            <person name="Kublanov I.V."/>
            <person name="Frolov E.N."/>
            <person name="Podosokorskaya O.A."/>
        </authorList>
    </citation>
    <scope>NUCLEOTIDE SEQUENCE [LARGE SCALE GENOMIC DNA]</scope>
    <source>
        <strain evidence="2 3">4137-cl</strain>
    </source>
</reference>
<accession>A0ABU3P3T8</accession>
<feature type="domain" description="HipA-like kinase" evidence="1">
    <location>
        <begin position="10"/>
        <end position="168"/>
    </location>
</feature>
<protein>
    <recommendedName>
        <fullName evidence="1">HipA-like kinase domain-containing protein</fullName>
    </recommendedName>
</protein>
<dbReference type="InterPro" id="IPR046748">
    <property type="entry name" value="HipA_2"/>
</dbReference>
<organism evidence="2 3">
    <name type="scientific">Anaeroselena agilis</name>
    <dbReference type="NCBI Taxonomy" id="3063788"/>
    <lineage>
        <taxon>Bacteria</taxon>
        <taxon>Bacillati</taxon>
        <taxon>Bacillota</taxon>
        <taxon>Negativicutes</taxon>
        <taxon>Acetonemataceae</taxon>
        <taxon>Anaeroselena</taxon>
    </lineage>
</organism>
<evidence type="ECO:0000313" key="2">
    <source>
        <dbReference type="EMBL" id="MDT8903699.1"/>
    </source>
</evidence>
<keyword evidence="3" id="KW-1185">Reference proteome</keyword>
<dbReference type="Pfam" id="PF20613">
    <property type="entry name" value="HipA_2"/>
    <property type="match status" value="1"/>
</dbReference>